<dbReference type="Proteomes" id="UP000256345">
    <property type="component" value="Unassembled WGS sequence"/>
</dbReference>
<feature type="signal peptide" evidence="1">
    <location>
        <begin position="1"/>
        <end position="26"/>
    </location>
</feature>
<feature type="chain" id="PRO_5045344967" evidence="1">
    <location>
        <begin position="27"/>
        <end position="501"/>
    </location>
</feature>
<gene>
    <name evidence="2" type="ORF">ATI61_103295</name>
</gene>
<evidence type="ECO:0000313" key="3">
    <source>
        <dbReference type="Proteomes" id="UP000256345"/>
    </source>
</evidence>
<dbReference type="InterPro" id="IPR008969">
    <property type="entry name" value="CarboxyPept-like_regulatory"/>
</dbReference>
<comment type="caution">
    <text evidence="2">The sequence shown here is derived from an EMBL/GenBank/DDBJ whole genome shotgun (WGS) entry which is preliminary data.</text>
</comment>
<reference evidence="2 3" key="1">
    <citation type="submission" date="2018-08" db="EMBL/GenBank/DDBJ databases">
        <title>Genomic Encyclopedia of Archaeal and Bacterial Type Strains, Phase II (KMG-II): from individual species to whole genera.</title>
        <authorList>
            <person name="Goeker M."/>
        </authorList>
    </citation>
    <scope>NUCLEOTIDE SEQUENCE [LARGE SCALE GENOMIC DNA]</scope>
    <source>
        <strain evidence="2 3">DSM 2261</strain>
    </source>
</reference>
<dbReference type="Gene3D" id="2.60.40.1120">
    <property type="entry name" value="Carboxypeptidase-like, regulatory domain"/>
    <property type="match status" value="3"/>
</dbReference>
<name>A0ABX9K6P3_9BACT</name>
<accession>A0ABX9K6P3</accession>
<keyword evidence="2" id="KW-0645">Protease</keyword>
<proteinExistence type="predicted"/>
<keyword evidence="2" id="KW-0121">Carboxypeptidase</keyword>
<dbReference type="SUPFAM" id="SSF49452">
    <property type="entry name" value="Starch-binding domain-like"/>
    <property type="match status" value="2"/>
</dbReference>
<dbReference type="SUPFAM" id="SSF49464">
    <property type="entry name" value="Carboxypeptidase regulatory domain-like"/>
    <property type="match status" value="1"/>
</dbReference>
<keyword evidence="1" id="KW-0732">Signal</keyword>
<keyword evidence="2" id="KW-0378">Hydrolase</keyword>
<organism evidence="2 3">
    <name type="scientific">Archangium gephyra</name>
    <dbReference type="NCBI Taxonomy" id="48"/>
    <lineage>
        <taxon>Bacteria</taxon>
        <taxon>Pseudomonadati</taxon>
        <taxon>Myxococcota</taxon>
        <taxon>Myxococcia</taxon>
        <taxon>Myxococcales</taxon>
        <taxon>Cystobacterineae</taxon>
        <taxon>Archangiaceae</taxon>
        <taxon>Archangium</taxon>
    </lineage>
</organism>
<dbReference type="GO" id="GO:0004180">
    <property type="term" value="F:carboxypeptidase activity"/>
    <property type="evidence" value="ECO:0007669"/>
    <property type="project" value="UniProtKB-KW"/>
</dbReference>
<evidence type="ECO:0000313" key="2">
    <source>
        <dbReference type="EMBL" id="REG34401.1"/>
    </source>
</evidence>
<sequence length="501" mass="52386">MRFRSRPFFVVLLLALTLGVPISAWAGGVSAERASVRLRYGLAFREGAQEAGPAVTYSGMTPNDVALGLSAFGEGWLGGWASVQREGFSLSLGSDSVTGGALVRASVGPAARVFLGPVRAELSAGYGFAQLPVFSSSTGQVQLVPTARHAALVGARVVVPLPWRLRAEVRGELPVALGSTSNGFAASGALLVPVLRRGEWGGALVLEYQYVRDALTTADGVVSRQSLSRAGVAFELSLGGAEAEARPETGELVLTVVDADTGLPLPEARVVLTAGGVEQAPRVAGVDGRLTDVPLPPGEVLARVSAGGYLPAEERVTVTAGERVERVVRARPEPRVGTLRVKVVDARSGKPLPGAAVSVGTTELRTDATGQVRVEGLGPGPLEVKVSAEGFRTAQEAVAIAAGTETELPVSLVFGRQGALATLSGQVRSVRKGKPLQALLVIPEAKIRRRTDARGTFQVQLKQGRYRLVFSAPGHLPQTKVVTVRDGEQAIFNVDLFPKSR</sequence>
<dbReference type="EMBL" id="QUMU01000003">
    <property type="protein sequence ID" value="REG34401.1"/>
    <property type="molecule type" value="Genomic_DNA"/>
</dbReference>
<keyword evidence="3" id="KW-1185">Reference proteome</keyword>
<dbReference type="Pfam" id="PF13620">
    <property type="entry name" value="CarboxypepD_reg"/>
    <property type="match status" value="3"/>
</dbReference>
<dbReference type="InterPro" id="IPR013784">
    <property type="entry name" value="Carb-bd-like_fold"/>
</dbReference>
<protein>
    <submittedName>
        <fullName evidence="2">Carboxypeptidase family protein</fullName>
    </submittedName>
</protein>
<evidence type="ECO:0000256" key="1">
    <source>
        <dbReference type="SAM" id="SignalP"/>
    </source>
</evidence>